<dbReference type="STRING" id="1008305.A4H02_08625"/>
<evidence type="ECO:0000259" key="1">
    <source>
        <dbReference type="Pfam" id="PF03275"/>
    </source>
</evidence>
<gene>
    <name evidence="2" type="ORF">A4H02_08625</name>
</gene>
<organism evidence="2 3">
    <name type="scientific">Fervidobacterium thailandense</name>
    <dbReference type="NCBI Taxonomy" id="1008305"/>
    <lineage>
        <taxon>Bacteria</taxon>
        <taxon>Thermotogati</taxon>
        <taxon>Thermotogota</taxon>
        <taxon>Thermotogae</taxon>
        <taxon>Thermotogales</taxon>
        <taxon>Fervidobacteriaceae</taxon>
        <taxon>Fervidobacterium</taxon>
    </lineage>
</organism>
<evidence type="ECO:0000313" key="3">
    <source>
        <dbReference type="Proteomes" id="UP000094570"/>
    </source>
</evidence>
<dbReference type="EMBL" id="LWAF01000018">
    <property type="protein sequence ID" value="ODN29808.1"/>
    <property type="molecule type" value="Genomic_DNA"/>
</dbReference>
<evidence type="ECO:0000313" key="2">
    <source>
        <dbReference type="EMBL" id="ODN29808.1"/>
    </source>
</evidence>
<protein>
    <recommendedName>
        <fullName evidence="1">UDP-galactopyranose mutase C-terminal domain-containing protein</fullName>
    </recommendedName>
</protein>
<accession>A0A1E3G2D3</accession>
<keyword evidence="3" id="KW-1185">Reference proteome</keyword>
<dbReference type="Pfam" id="PF03275">
    <property type="entry name" value="GLF"/>
    <property type="match status" value="1"/>
</dbReference>
<dbReference type="Proteomes" id="UP000094570">
    <property type="component" value="Unassembled WGS sequence"/>
</dbReference>
<name>A0A1E3G2D3_9BACT</name>
<dbReference type="AlphaFoldDB" id="A0A1E3G2D3"/>
<sequence>MINEKSQGTFHAIVSVEMDQEYYQPVAVVNYPNDYDWTRITEYKYFLGEKSPKTVVHFEYSMPKGEPYT</sequence>
<comment type="caution">
    <text evidence="2">The sequence shown here is derived from an EMBL/GenBank/DDBJ whole genome shotgun (WGS) entry which is preliminary data.</text>
</comment>
<dbReference type="InterPro" id="IPR015899">
    <property type="entry name" value="UDP-GalPyranose_mutase_C"/>
</dbReference>
<proteinExistence type="predicted"/>
<feature type="domain" description="UDP-galactopyranose mutase C-terminal" evidence="1">
    <location>
        <begin position="15"/>
        <end position="68"/>
    </location>
</feature>
<reference evidence="3" key="1">
    <citation type="submission" date="2016-04" db="EMBL/GenBank/DDBJ databases">
        <title>The genome sequence project of a novel Fervidobacterium isolate from a hot spring in Thailand.</title>
        <authorList>
            <person name="Gonzalez J.M."/>
            <person name="Cuecas A."/>
            <person name="Kanoksilapatham W."/>
        </authorList>
    </citation>
    <scope>NUCLEOTIDE SEQUENCE [LARGE SCALE GENOMIC DNA]</scope>
    <source>
        <strain evidence="3">FC2004</strain>
    </source>
</reference>
<dbReference type="GO" id="GO:0008767">
    <property type="term" value="F:UDP-galactopyranose mutase activity"/>
    <property type="evidence" value="ECO:0007669"/>
    <property type="project" value="InterPro"/>
</dbReference>
<dbReference type="SUPFAM" id="SSF54373">
    <property type="entry name" value="FAD-linked reductases, C-terminal domain"/>
    <property type="match status" value="1"/>
</dbReference>